<keyword evidence="9" id="KW-1133">Transmembrane helix</keyword>
<evidence type="ECO:0000256" key="7">
    <source>
        <dbReference type="ARBA" id="ARBA00022840"/>
    </source>
</evidence>
<keyword evidence="7" id="KW-0067">ATP-binding</keyword>
<evidence type="ECO:0000256" key="5">
    <source>
        <dbReference type="ARBA" id="ARBA00022741"/>
    </source>
</evidence>
<keyword evidence="4" id="KW-0808">Transferase</keyword>
<dbReference type="SUPFAM" id="SSF55874">
    <property type="entry name" value="ATPase domain of HSP90 chaperone/DNA topoisomerase II/histidine kinase"/>
    <property type="match status" value="1"/>
</dbReference>
<feature type="transmembrane region" description="Helical" evidence="9">
    <location>
        <begin position="26"/>
        <end position="44"/>
    </location>
</feature>
<dbReference type="GO" id="GO:0016301">
    <property type="term" value="F:kinase activity"/>
    <property type="evidence" value="ECO:0007669"/>
    <property type="project" value="UniProtKB-KW"/>
</dbReference>
<dbReference type="Gene3D" id="3.30.565.10">
    <property type="entry name" value="Histidine kinase-like ATPase, C-terminal domain"/>
    <property type="match status" value="1"/>
</dbReference>
<evidence type="ECO:0000256" key="8">
    <source>
        <dbReference type="ARBA" id="ARBA00023012"/>
    </source>
</evidence>
<feature type="transmembrane region" description="Helical" evidence="9">
    <location>
        <begin position="51"/>
        <end position="79"/>
    </location>
</feature>
<dbReference type="InterPro" id="IPR050482">
    <property type="entry name" value="Sensor_HK_TwoCompSys"/>
</dbReference>
<dbReference type="InterPro" id="IPR036890">
    <property type="entry name" value="HATPase_C_sf"/>
</dbReference>
<evidence type="ECO:0000256" key="3">
    <source>
        <dbReference type="ARBA" id="ARBA00022553"/>
    </source>
</evidence>
<keyword evidence="9" id="KW-0472">Membrane</keyword>
<keyword evidence="12" id="KW-1185">Reference proteome</keyword>
<organism evidence="11 12">
    <name type="scientific">Jutongia huaianensis</name>
    <dbReference type="NCBI Taxonomy" id="2763668"/>
    <lineage>
        <taxon>Bacteria</taxon>
        <taxon>Bacillati</taxon>
        <taxon>Bacillota</taxon>
        <taxon>Clostridia</taxon>
        <taxon>Lachnospirales</taxon>
        <taxon>Lachnospiraceae</taxon>
        <taxon>Jutongia</taxon>
    </lineage>
</organism>
<protein>
    <recommendedName>
        <fullName evidence="2">histidine kinase</fullName>
        <ecNumber evidence="2">2.7.13.3</ecNumber>
    </recommendedName>
</protein>
<dbReference type="EC" id="2.7.13.3" evidence="2"/>
<keyword evidence="9" id="KW-0812">Transmembrane</keyword>
<keyword evidence="8" id="KW-0902">Two-component regulatory system</keyword>
<dbReference type="Pfam" id="PF07730">
    <property type="entry name" value="HisKA_3"/>
    <property type="match status" value="1"/>
</dbReference>
<evidence type="ECO:0000256" key="4">
    <source>
        <dbReference type="ARBA" id="ARBA00022679"/>
    </source>
</evidence>
<evidence type="ECO:0000256" key="2">
    <source>
        <dbReference type="ARBA" id="ARBA00012438"/>
    </source>
</evidence>
<sequence>MSTYIDSIFVFILCVLACPSFRPDPIHITGILFLITIYCFELLCSSDKQRAYLGITVLILCLFFPQMSVFLPWHCYVLFLHRQYISSGLYLLPVISYSYRISGEPILFLMLITAISFYLAHTNRMRAGLTEQIHTLRDDSVERELTLQEANRQILENQNDQIYIATLRERNRIAREIHDNVGHMLSRSILQTGALLAICRDEALTPHLSALKDTLNLAMDNIRNSVHDLRDESIDLKSALQDITDSFTFCPVLLQCNISRHISKNVKYCFLAVTKEALNNIMKHSNATKVLITVREHPAFYQLLIEDNGNSAKPFPDFHGISSDGMGIPNMRDRVEALHGILHISREHGFRIFISIPKS</sequence>
<evidence type="ECO:0000313" key="12">
    <source>
        <dbReference type="Proteomes" id="UP000606193"/>
    </source>
</evidence>
<dbReference type="InterPro" id="IPR011712">
    <property type="entry name" value="Sig_transdc_His_kin_sub3_dim/P"/>
</dbReference>
<comment type="caution">
    <text evidence="11">The sequence shown here is derived from an EMBL/GenBank/DDBJ whole genome shotgun (WGS) entry which is preliminary data.</text>
</comment>
<dbReference type="Proteomes" id="UP000606193">
    <property type="component" value="Unassembled WGS sequence"/>
</dbReference>
<evidence type="ECO:0000256" key="9">
    <source>
        <dbReference type="SAM" id="Phobius"/>
    </source>
</evidence>
<dbReference type="RefSeq" id="WP_249298386.1">
    <property type="nucleotide sequence ID" value="NZ_JACRSX010000019.1"/>
</dbReference>
<feature type="domain" description="Signal transduction histidine kinase subgroup 3 dimerisation and phosphoacceptor" evidence="10">
    <location>
        <begin position="169"/>
        <end position="232"/>
    </location>
</feature>
<name>A0ABR7N3V5_9FIRM</name>
<gene>
    <name evidence="11" type="ORF">H8704_11755</name>
</gene>
<dbReference type="EMBL" id="JACRSX010000019">
    <property type="protein sequence ID" value="MBC8563290.1"/>
    <property type="molecule type" value="Genomic_DNA"/>
</dbReference>
<keyword evidence="5" id="KW-0547">Nucleotide-binding</keyword>
<feature type="transmembrane region" description="Helical" evidence="9">
    <location>
        <begin position="99"/>
        <end position="120"/>
    </location>
</feature>
<dbReference type="PANTHER" id="PTHR24421">
    <property type="entry name" value="NITRATE/NITRITE SENSOR PROTEIN NARX-RELATED"/>
    <property type="match status" value="1"/>
</dbReference>
<evidence type="ECO:0000313" key="11">
    <source>
        <dbReference type="EMBL" id="MBC8563290.1"/>
    </source>
</evidence>
<keyword evidence="3" id="KW-0597">Phosphoprotein</keyword>
<accession>A0ABR7N3V5</accession>
<dbReference type="PANTHER" id="PTHR24421:SF10">
    <property type="entry name" value="NITRATE_NITRITE SENSOR PROTEIN NARQ"/>
    <property type="match status" value="1"/>
</dbReference>
<dbReference type="Gene3D" id="1.20.5.1930">
    <property type="match status" value="1"/>
</dbReference>
<proteinExistence type="predicted"/>
<evidence type="ECO:0000256" key="6">
    <source>
        <dbReference type="ARBA" id="ARBA00022777"/>
    </source>
</evidence>
<evidence type="ECO:0000259" key="10">
    <source>
        <dbReference type="Pfam" id="PF07730"/>
    </source>
</evidence>
<comment type="catalytic activity">
    <reaction evidence="1">
        <text>ATP + protein L-histidine = ADP + protein N-phospho-L-histidine.</text>
        <dbReference type="EC" id="2.7.13.3"/>
    </reaction>
</comment>
<keyword evidence="6 11" id="KW-0418">Kinase</keyword>
<reference evidence="11 12" key="1">
    <citation type="submission" date="2020-08" db="EMBL/GenBank/DDBJ databases">
        <title>Genome public.</title>
        <authorList>
            <person name="Liu C."/>
            <person name="Sun Q."/>
        </authorList>
    </citation>
    <scope>NUCLEOTIDE SEQUENCE [LARGE SCALE GENOMIC DNA]</scope>
    <source>
        <strain evidence="11 12">NSJ-37</strain>
    </source>
</reference>
<dbReference type="CDD" id="cd16917">
    <property type="entry name" value="HATPase_UhpB-NarQ-NarX-like"/>
    <property type="match status" value="1"/>
</dbReference>
<evidence type="ECO:0000256" key="1">
    <source>
        <dbReference type="ARBA" id="ARBA00000085"/>
    </source>
</evidence>